<evidence type="ECO:0000256" key="2">
    <source>
        <dbReference type="ARBA" id="ARBA00023125"/>
    </source>
</evidence>
<dbReference type="GO" id="GO:0000976">
    <property type="term" value="F:transcription cis-regulatory region binding"/>
    <property type="evidence" value="ECO:0007669"/>
    <property type="project" value="TreeGrafter"/>
</dbReference>
<dbReference type="OrthoDB" id="9808476at2"/>
<dbReference type="Pfam" id="PF13305">
    <property type="entry name" value="TetR_C_33"/>
    <property type="match status" value="1"/>
</dbReference>
<evidence type="ECO:0000313" key="7">
    <source>
        <dbReference type="Proteomes" id="UP000092574"/>
    </source>
</evidence>
<dbReference type="PROSITE" id="PS50977">
    <property type="entry name" value="HTH_TETR_2"/>
    <property type="match status" value="1"/>
</dbReference>
<dbReference type="SUPFAM" id="SSF48498">
    <property type="entry name" value="Tetracyclin repressor-like, C-terminal domain"/>
    <property type="match status" value="1"/>
</dbReference>
<dbReference type="PRINTS" id="PR00455">
    <property type="entry name" value="HTHTETR"/>
</dbReference>
<dbReference type="InterPro" id="IPR036271">
    <property type="entry name" value="Tet_transcr_reg_TetR-rel_C_sf"/>
</dbReference>
<keyword evidence="2 4" id="KW-0238">DNA-binding</keyword>
<dbReference type="PANTHER" id="PTHR30055:SF234">
    <property type="entry name" value="HTH-TYPE TRANSCRIPTIONAL REGULATOR BETI"/>
    <property type="match status" value="1"/>
</dbReference>
<organism evidence="6 7">
    <name type="scientific">Blautia pseudococcoides</name>
    <dbReference type="NCBI Taxonomy" id="1796616"/>
    <lineage>
        <taxon>Bacteria</taxon>
        <taxon>Bacillati</taxon>
        <taxon>Bacillota</taxon>
        <taxon>Clostridia</taxon>
        <taxon>Lachnospirales</taxon>
        <taxon>Lachnospiraceae</taxon>
        <taxon>Blautia</taxon>
    </lineage>
</organism>
<dbReference type="SUPFAM" id="SSF46689">
    <property type="entry name" value="Homeodomain-like"/>
    <property type="match status" value="1"/>
</dbReference>
<dbReference type="Gene3D" id="1.10.357.10">
    <property type="entry name" value="Tetracycline Repressor, domain 2"/>
    <property type="match status" value="1"/>
</dbReference>
<dbReference type="Gene3D" id="1.10.10.60">
    <property type="entry name" value="Homeodomain-like"/>
    <property type="match status" value="1"/>
</dbReference>
<feature type="domain" description="HTH tetR-type" evidence="5">
    <location>
        <begin position="23"/>
        <end position="83"/>
    </location>
</feature>
<keyword evidence="1" id="KW-0805">Transcription regulation</keyword>
<dbReference type="KEGG" id="byl:A4V09_10065"/>
<feature type="DNA-binding region" description="H-T-H motif" evidence="4">
    <location>
        <begin position="46"/>
        <end position="65"/>
    </location>
</feature>
<protein>
    <recommendedName>
        <fullName evidence="5">HTH tetR-type domain-containing protein</fullName>
    </recommendedName>
</protein>
<dbReference type="PANTHER" id="PTHR30055">
    <property type="entry name" value="HTH-TYPE TRANSCRIPTIONAL REGULATOR RUTR"/>
    <property type="match status" value="1"/>
</dbReference>
<dbReference type="InterPro" id="IPR001647">
    <property type="entry name" value="HTH_TetR"/>
</dbReference>
<accession>A0A1C7ID04</accession>
<sequence length="225" mass="25551">MENTVRGISDFVRKKETVMGRRGLNTEVIMEAAIELVEEKGYRNFSMRELAARLGVQPASLYNHVNGIEEVNTAVGMHGITELEKALEQAYTYSDFPEALGIMADAYRKFAMESPELYQAIIEMRTSENEELKQAIQRIINPFLVLIGREVKDHEKTVNLQRTIRSALHGFVSLEQEGYLTYENPDSSTSFRYMVESLAVLVMREGEKDYDSIGDHSGGERTKTI</sequence>
<dbReference type="STRING" id="1796616.A4V09_10065"/>
<dbReference type="InterPro" id="IPR025996">
    <property type="entry name" value="MT1864/Rv1816-like_C"/>
</dbReference>
<proteinExistence type="predicted"/>
<evidence type="ECO:0000256" key="4">
    <source>
        <dbReference type="PROSITE-ProRule" id="PRU00335"/>
    </source>
</evidence>
<dbReference type="Proteomes" id="UP000092574">
    <property type="component" value="Chromosome"/>
</dbReference>
<evidence type="ECO:0000256" key="1">
    <source>
        <dbReference type="ARBA" id="ARBA00023015"/>
    </source>
</evidence>
<dbReference type="GO" id="GO:0003700">
    <property type="term" value="F:DNA-binding transcription factor activity"/>
    <property type="evidence" value="ECO:0007669"/>
    <property type="project" value="TreeGrafter"/>
</dbReference>
<dbReference type="EMBL" id="CP015405">
    <property type="protein sequence ID" value="ANU76082.2"/>
    <property type="molecule type" value="Genomic_DNA"/>
</dbReference>
<keyword evidence="3" id="KW-0804">Transcription</keyword>
<keyword evidence="7" id="KW-1185">Reference proteome</keyword>
<dbReference type="InterPro" id="IPR050109">
    <property type="entry name" value="HTH-type_TetR-like_transc_reg"/>
</dbReference>
<reference evidence="6" key="1">
    <citation type="submission" date="2017-04" db="EMBL/GenBank/DDBJ databases">
        <title>Complete Genome Sequences of Twelve Strains of a Stable Defined Moderately Diverse Mouse Microbiota 2 (sDMDMm2).</title>
        <authorList>
            <person name="Uchimura Y."/>
            <person name="Wyss M."/>
            <person name="Brugiroux S."/>
            <person name="Limenitakis J.P."/>
            <person name="Stecher B."/>
            <person name="McCoy K.D."/>
            <person name="Macpherson A.J."/>
        </authorList>
    </citation>
    <scope>NUCLEOTIDE SEQUENCE</scope>
    <source>
        <strain evidence="6">YL58</strain>
    </source>
</reference>
<dbReference type="InterPro" id="IPR009057">
    <property type="entry name" value="Homeodomain-like_sf"/>
</dbReference>
<dbReference type="Pfam" id="PF00440">
    <property type="entry name" value="TetR_N"/>
    <property type="match status" value="1"/>
</dbReference>
<evidence type="ECO:0000256" key="3">
    <source>
        <dbReference type="ARBA" id="ARBA00023163"/>
    </source>
</evidence>
<name>A0A1C7ID04_9FIRM</name>
<dbReference type="AlphaFoldDB" id="A0A1C7ID04"/>
<evidence type="ECO:0000313" key="6">
    <source>
        <dbReference type="EMBL" id="ANU76082.2"/>
    </source>
</evidence>
<evidence type="ECO:0000259" key="5">
    <source>
        <dbReference type="PROSITE" id="PS50977"/>
    </source>
</evidence>
<gene>
    <name evidence="6" type="ORF">A4V09_10065</name>
</gene>